<dbReference type="STRING" id="559304.G8YND7"/>
<evidence type="ECO:0000259" key="2">
    <source>
        <dbReference type="PROSITE" id="PS50018"/>
    </source>
</evidence>
<dbReference type="InterPro" id="IPR036865">
    <property type="entry name" value="CRAL-TRIO_dom_sf"/>
</dbReference>
<reference evidence="3 4" key="1">
    <citation type="journal article" date="2012" name="G3 (Bethesda)">
        <title>Pichia sorbitophila, an interspecies yeast hybrid reveals early steps of genome resolution following polyploidization.</title>
        <authorList>
            <person name="Leh Louis V."/>
            <person name="Despons L."/>
            <person name="Friedrich A."/>
            <person name="Martin T."/>
            <person name="Durrens P."/>
            <person name="Casaregola S."/>
            <person name="Neuveglise C."/>
            <person name="Fairhead C."/>
            <person name="Marck C."/>
            <person name="Cruz J.A."/>
            <person name="Straub M.L."/>
            <person name="Kugler V."/>
            <person name="Sacerdot C."/>
            <person name="Uzunov Z."/>
            <person name="Thierry A."/>
            <person name="Weiss S."/>
            <person name="Bleykasten C."/>
            <person name="De Montigny J."/>
            <person name="Jacques N."/>
            <person name="Jung P."/>
            <person name="Lemaire M."/>
            <person name="Mallet S."/>
            <person name="Morel G."/>
            <person name="Richard G.F."/>
            <person name="Sarkar A."/>
            <person name="Savel G."/>
            <person name="Schacherer J."/>
            <person name="Seret M.L."/>
            <person name="Talla E."/>
            <person name="Samson G."/>
            <person name="Jubin C."/>
            <person name="Poulain J."/>
            <person name="Vacherie B."/>
            <person name="Barbe V."/>
            <person name="Pelletier E."/>
            <person name="Sherman D.J."/>
            <person name="Westhof E."/>
            <person name="Weissenbach J."/>
            <person name="Baret P.V."/>
            <person name="Wincker P."/>
            <person name="Gaillardin C."/>
            <person name="Dujon B."/>
            <person name="Souciet J.L."/>
        </authorList>
    </citation>
    <scope>NUCLEOTIDE SEQUENCE [LARGE SCALE GENOMIC DNA]</scope>
    <source>
        <strain evidence="4">ATCC MYA-4447 / BCRC 22081 / CBS 7064 / NBRC 10061 / NRRL Y-12695</strain>
    </source>
</reference>
<feature type="domain" description="Ras-GAP" evidence="2">
    <location>
        <begin position="1301"/>
        <end position="1486"/>
    </location>
</feature>
<dbReference type="OMA" id="CIWINDS"/>
<dbReference type="Proteomes" id="UP000005222">
    <property type="component" value="Chromosome E"/>
</dbReference>
<dbReference type="SUPFAM" id="SSF48350">
    <property type="entry name" value="GTPase activation domain, GAP"/>
    <property type="match status" value="1"/>
</dbReference>
<dbReference type="GO" id="GO:0005096">
    <property type="term" value="F:GTPase activator activity"/>
    <property type="evidence" value="ECO:0007669"/>
    <property type="project" value="UniProtKB-KW"/>
</dbReference>
<dbReference type="PROSITE" id="PS50018">
    <property type="entry name" value="RAS_GTPASE_ACTIV_2"/>
    <property type="match status" value="1"/>
</dbReference>
<keyword evidence="4" id="KW-1185">Reference proteome</keyword>
<dbReference type="OrthoDB" id="28245at2759"/>
<dbReference type="Gene3D" id="1.10.506.10">
    <property type="entry name" value="GTPase Activation - p120gap, domain 1"/>
    <property type="match status" value="2"/>
</dbReference>
<dbReference type="FunCoup" id="G8YND7">
    <property type="interactions" value="268"/>
</dbReference>
<dbReference type="eggNOG" id="KOG1826">
    <property type="taxonomic scope" value="Eukaryota"/>
</dbReference>
<sequence length="2646" mass="304617">MSSGVSGKDTLQSDYIAAICKRIQSLLPNRTGLTIAEVELNPHYVVTRQILLNKESSSSYEDTRVTSLIVSGFCSILDDINHESKLTKLKDRNEKSLSSTLIVLKLLSEILRCRWKSRRSLNDFKYEVFSSNFEAPSHNSIYYHYKPPPPLDSSNIHTVIDTLLSLLSPQIVRKVLVLLRKNQREGLDLNQAFKSQNNNLSHHHNYTAQSAPTDILSSMGNDDTDQSSSTSPSSGDYWLYYINEIDSYIEITLRFVAASNPESYYDYVDAKLFQYAYHGEIVPFHILQKYSPLMKYFFYDGPIGQRIVGDLYVLLPYVRSTSWKLSLIVFYATSVKDQCFSRPEDYYKIIGNTMDAEVANRNLFDYVHSLVEEAPNSTCNAMILSLLSALCLGDFIELENRPNKLRVAFNRRLRFLMGILKDSANGTSLECFDSLITIFYFGAGLMRVSRTHPIYTFSVEYLDETYENIIQHSSKIKDDQTKEMRDNLIINFFISAIMIKSDKYIDLLVKQLNNSESDYQNVTILIKVAKGLSEFEITKTVFGLLMRRIDMFLKSMVFQLTKYIMSHEEGRKFSYDVIDKLATELNSVKMESIDSTDSRDRTPRTSASKISTSSLTQYSDELKAIDNVIDAMKGSKYKVASIEIFKNQGSMKNLKNILADLLSIFTAAPEFFYKGVHLTKRPSPEDVSNMRGFVKEHAYEATLPLKYSFYLSDSVEPALFDSSCSLIMSLFNKEKLEFQGAAEIYTTYILSMYVLNTMCEVCLSLPLTDPKFKYCFVFMNKFLKVKDEYFESASDKHSWTQFLDPESCLDTFTSFEEVLLLSLCTHDVQFYNIAKSSMKFYCKDVESVTHSRHCTHEHLCETFEKVINDVTMFTGFVSLHKKFKLILRDSHPTRSLYESWLIIYARWNILLQQGWNSNEQNLIFRHFTGFLVSTSGCFLQPEFCKDDPEIRETMRSKIFEFVDKSIDLLTSEDLVVRVVLKDALSMDSHGRSFYQISSRIMKVAQSYMDSPVSREETILFIEQTIIILTSMIGMNTLDSFVLMSCLFNFSKKTSDYISNIDNLADSLRLKLRFCKLCYMIESSREKLAITGAFKTRNYFAKLNADWLEHSIFYEADGSESDLNSPLSLTHSSATSSKDSDVAYLYIDVATECSKVLASELEELLLEIPEGIKDKDIKKNKDVAFVSYLSLFYRILQKCTSSDLNTNVIKSKYKLNLITENVLKSISNILQYDTDLGIQYVLPLGFHDNSKIRSIFLNVFANLLIARKKNKSKEELPDSTLDELSDLDDIFSSAGEVAALTEHNSLASSLFLFFAYTKKVDKLLHSLLKIEISKVSRSSDIFRGNTLLTKLLSKFAKDYGFQYLNETIKPFVVDIAQDNVILEVEKGEVSENDATTFMHYLTRLVDIIIGSVNIVPDSFKFVCSEIYSSVKAKFEESAMTAVGSFIFLRFICPSLLNYEGLFDISIEDMKIKRTLMQLVKVLQNMANNSLHLVKWRGLSSNMQTLGQLNQRIFNFLTELKESTPHGYQFRNIEYKPIRELRYLHKFTHTYCDSIRSKYVLEGTICTQSVEERVNRFTKFDNLLKQLGQPKALITSSSDKPFKAINSTNNFTDFMNKMSNSYFDSVVDCPIVHNSIFHDGTPVIVLNFGFFRVTNFDVQMLVYKYLELASHIWDNRFYLVIDFTTAYFNSEMAKAYITLLQTYAPPQLFKNCVRIYYFNIPNDYIASILEKLVIERAYDHPSLKILTYSQTDSLEIISHLCLNENTVSISRDSRITFDNVQIFDPETGKFSHVTLKFGRQWLQICYDYSYFKAPLRGAAGYRPVEVFKLANIAKCEASKLSGDKNEFTIYWNGGTQATFKSHERQEILKFLYFATSRIPKQFLNDESYSDQGEQDSYLWFGRLYNLTFQSLLSKDEEVRSASAMLFSSLATYYDLNLNISSKGSNVIAFPSNITDFIVATSQYLADNMPFMTYRFLKAFFEYYEKLPQENRLSAILYISPWVSNISKHMRETDGADKIADIIRQFCRLSASSKDHFACINEYVWKKLLSDSWLVPLLIDEMIAFTIDNRNEGADWYYIISFISPSVEVCSEVTSRLITYIHKVQKSDSAVVFESKLFEIKVLIKICTYLFFNSYEFAQLFLPEIFFICTMLINNFVDDVGTDLQKLFVYTVQSFMHKPSLSKDEANVIEEVLNYFCGSRAKLLFGITREKSSTSDLGQIYIRITGFELLCNHLIKVVSGIGTSGDRSGWRSRWASLALDIAYNRESIFNMRAMLVVGCLSRNGISDFVASKLIKLASPIYSLDLESFATLSVSLARICEGLNSNSSLLSFLQWHHLCANFLRFSSFYQSSIQCFLILLQKQIDKGSDFAEEISKSRLHFDNCILFFEKKHNLLFTHETFEIYVFLIFSQGLRVSQFRNISLQCMETYFDLRYPMINTEKQYGFENIYISYLCLIYLSGDDNLLQNLLTRNHINSESFEILDSVRIPKIITDYMLSGSENSIYTLIHCSYYFNSDTIDNEFKVRFLYFYYYLMTENKSLGRSVFHIVKPELENLLIKSASAEVVYIISEISNYAVEDKKYSIEAAAAAIDKILDENHVSVIRDFKALGVRDQNSFDKVVNNEMKEESRTLSELLYRGACSYVEGERLED</sequence>
<evidence type="ECO:0000256" key="1">
    <source>
        <dbReference type="ARBA" id="ARBA00022468"/>
    </source>
</evidence>
<keyword evidence="1" id="KW-0343">GTPase activation</keyword>
<protein>
    <submittedName>
        <fullName evidence="3">Piso0_001519 protein</fullName>
    </submittedName>
</protein>
<dbReference type="Pfam" id="PF00616">
    <property type="entry name" value="RasGAP"/>
    <property type="match status" value="2"/>
</dbReference>
<dbReference type="PANTHER" id="PTHR10194">
    <property type="entry name" value="RAS GTPASE-ACTIVATING PROTEINS"/>
    <property type="match status" value="1"/>
</dbReference>
<dbReference type="HOGENOM" id="CLU_000439_0_0_1"/>
<dbReference type="InterPro" id="IPR001936">
    <property type="entry name" value="RasGAP_dom"/>
</dbReference>
<gene>
    <name evidence="3" type="primary">Piso0_001519</name>
    <name evidence="3" type="ORF">GNLVRS01_PISO0E06846g</name>
</gene>
<dbReference type="EMBL" id="FO082055">
    <property type="protein sequence ID" value="CCE79455.1"/>
    <property type="molecule type" value="Genomic_DNA"/>
</dbReference>
<dbReference type="Gene3D" id="3.40.525.10">
    <property type="entry name" value="CRAL-TRIO lipid binding domain"/>
    <property type="match status" value="1"/>
</dbReference>
<dbReference type="InterPro" id="IPR039360">
    <property type="entry name" value="Ras_GTPase"/>
</dbReference>
<accession>G8YND7</accession>
<organism evidence="3 4">
    <name type="scientific">Pichia sorbitophila (strain ATCC MYA-4447 / BCRC 22081 / CBS 7064 / NBRC 10061 / NRRL Y-12695)</name>
    <name type="common">Hybrid yeast</name>
    <dbReference type="NCBI Taxonomy" id="559304"/>
    <lineage>
        <taxon>Eukaryota</taxon>
        <taxon>Fungi</taxon>
        <taxon>Dikarya</taxon>
        <taxon>Ascomycota</taxon>
        <taxon>Saccharomycotina</taxon>
        <taxon>Pichiomycetes</taxon>
        <taxon>Debaryomycetaceae</taxon>
        <taxon>Millerozyma</taxon>
    </lineage>
</organism>
<evidence type="ECO:0000313" key="3">
    <source>
        <dbReference type="EMBL" id="CCE79455.1"/>
    </source>
</evidence>
<name>G8YND7_PICSO</name>
<dbReference type="SMART" id="SM00323">
    <property type="entry name" value="RasGAP"/>
    <property type="match status" value="1"/>
</dbReference>
<dbReference type="InterPro" id="IPR008936">
    <property type="entry name" value="Rho_GTPase_activation_prot"/>
</dbReference>
<dbReference type="InParanoid" id="G8YND7"/>
<evidence type="ECO:0000313" key="4">
    <source>
        <dbReference type="Proteomes" id="UP000005222"/>
    </source>
</evidence>
<dbReference type="PANTHER" id="PTHR10194:SF60">
    <property type="entry name" value="RAS GTPASE-ACTIVATING PROTEIN RASKOL"/>
    <property type="match status" value="1"/>
</dbReference>
<proteinExistence type="predicted"/>